<evidence type="ECO:0000256" key="1">
    <source>
        <dbReference type="SAM" id="MobiDB-lite"/>
    </source>
</evidence>
<feature type="compositionally biased region" description="Basic residues" evidence="1">
    <location>
        <begin position="1"/>
        <end position="12"/>
    </location>
</feature>
<feature type="region of interest" description="Disordered" evidence="1">
    <location>
        <begin position="1"/>
        <end position="32"/>
    </location>
</feature>
<dbReference type="Pfam" id="PF18758">
    <property type="entry name" value="KDZ"/>
    <property type="match status" value="1"/>
</dbReference>
<keyword evidence="4" id="KW-1185">Reference proteome</keyword>
<feature type="domain" description="CxC2-like cysteine cluster KDZ transposase-associated" evidence="2">
    <location>
        <begin position="202"/>
        <end position="310"/>
    </location>
</feature>
<dbReference type="InterPro" id="IPR040521">
    <property type="entry name" value="KDZ"/>
</dbReference>
<dbReference type="InterPro" id="IPR041457">
    <property type="entry name" value="CxC2_KDZ-assoc"/>
</dbReference>
<dbReference type="Proteomes" id="UP001215280">
    <property type="component" value="Unassembled WGS sequence"/>
</dbReference>
<feature type="region of interest" description="Disordered" evidence="1">
    <location>
        <begin position="100"/>
        <end position="120"/>
    </location>
</feature>
<feature type="compositionally biased region" description="Basic and acidic residues" evidence="1">
    <location>
        <begin position="111"/>
        <end position="120"/>
    </location>
</feature>
<sequence length="521" mass="58974">MHRPLKRKKKPTTIHLGNRDNTPLNSAGTATTSASAVTKQVLREKTRIRQVDGVRQQTRGVLEVAVGDEPAAAKVHPDVPKERPSTVFDLYSEGDSFEAGVDVDAGQEGGRSLRDSDDPLRQWSQDHRTEFLAEMLRLEGRGDHAKFPLCPRCNQLNGEHRCKDCLGGGELLCTKFMADAHRQLPFHKVERWIGSQFERISLKKLGVRIQLGHWHGAEWRCSVPVLATDDDFVIIYVHGIHEVGLDYCGCGRGGATTVQLLRASLWAAMTTNPKTAATFAVLNHYQLLSYKSKCSVLDFYQALARETDNMKFKRDKERYHSSLLMTKEWWHSWMLKRSGRGHDPAGIENTRPGECALLCPPCPHPGKNLPPDWQEAPDDKQFLYALFLAMDANFRLKRKDVSSEEKDPGLCKGWAFFCEVEKYMTHVTKNWCQKQARSHCIAHNAVDKPDREARGTASSGVGAVDCAHHNMKRPNAVGDLQLGERYLNMDYMFFVSIVGSPLMRFFVSYDIACQWHINIWK</sequence>
<gene>
    <name evidence="3" type="ORF">DFH07DRAFT_966910</name>
</gene>
<organism evidence="3 4">
    <name type="scientific">Mycena maculata</name>
    <dbReference type="NCBI Taxonomy" id="230809"/>
    <lineage>
        <taxon>Eukaryota</taxon>
        <taxon>Fungi</taxon>
        <taxon>Dikarya</taxon>
        <taxon>Basidiomycota</taxon>
        <taxon>Agaricomycotina</taxon>
        <taxon>Agaricomycetes</taxon>
        <taxon>Agaricomycetidae</taxon>
        <taxon>Agaricales</taxon>
        <taxon>Marasmiineae</taxon>
        <taxon>Mycenaceae</taxon>
        <taxon>Mycena</taxon>
    </lineage>
</organism>
<dbReference type="Pfam" id="PF18803">
    <property type="entry name" value="CxC2"/>
    <property type="match status" value="1"/>
</dbReference>
<reference evidence="3" key="1">
    <citation type="submission" date="2023-03" db="EMBL/GenBank/DDBJ databases">
        <title>Massive genome expansion in bonnet fungi (Mycena s.s.) driven by repeated elements and novel gene families across ecological guilds.</title>
        <authorList>
            <consortium name="Lawrence Berkeley National Laboratory"/>
            <person name="Harder C.B."/>
            <person name="Miyauchi S."/>
            <person name="Viragh M."/>
            <person name="Kuo A."/>
            <person name="Thoen E."/>
            <person name="Andreopoulos B."/>
            <person name="Lu D."/>
            <person name="Skrede I."/>
            <person name="Drula E."/>
            <person name="Henrissat B."/>
            <person name="Morin E."/>
            <person name="Kohler A."/>
            <person name="Barry K."/>
            <person name="LaButti K."/>
            <person name="Morin E."/>
            <person name="Salamov A."/>
            <person name="Lipzen A."/>
            <person name="Mereny Z."/>
            <person name="Hegedus B."/>
            <person name="Baldrian P."/>
            <person name="Stursova M."/>
            <person name="Weitz H."/>
            <person name="Taylor A."/>
            <person name="Grigoriev I.V."/>
            <person name="Nagy L.G."/>
            <person name="Martin F."/>
            <person name="Kauserud H."/>
        </authorList>
    </citation>
    <scope>NUCLEOTIDE SEQUENCE</scope>
    <source>
        <strain evidence="3">CBHHK188m</strain>
    </source>
</reference>
<dbReference type="AlphaFoldDB" id="A0AAD7MX71"/>
<dbReference type="EMBL" id="JARJLG010000150">
    <property type="protein sequence ID" value="KAJ7736186.1"/>
    <property type="molecule type" value="Genomic_DNA"/>
</dbReference>
<name>A0AAD7MX71_9AGAR</name>
<proteinExistence type="predicted"/>
<protein>
    <recommendedName>
        <fullName evidence="2">CxC2-like cysteine cluster KDZ transposase-associated domain-containing protein</fullName>
    </recommendedName>
</protein>
<evidence type="ECO:0000259" key="2">
    <source>
        <dbReference type="Pfam" id="PF18803"/>
    </source>
</evidence>
<comment type="caution">
    <text evidence="3">The sequence shown here is derived from an EMBL/GenBank/DDBJ whole genome shotgun (WGS) entry which is preliminary data.</text>
</comment>
<accession>A0AAD7MX71</accession>
<evidence type="ECO:0000313" key="4">
    <source>
        <dbReference type="Proteomes" id="UP001215280"/>
    </source>
</evidence>
<evidence type="ECO:0000313" key="3">
    <source>
        <dbReference type="EMBL" id="KAJ7736186.1"/>
    </source>
</evidence>